<reference evidence="2" key="1">
    <citation type="journal article" date="2018" name="PLoS Negl. Trop. Dis.">
        <title>An insight into the salivary gland and fat body transcriptome of Panstrongylus lignarius (Hemiptera: Heteroptera), the main vector of Chagas disease in Peru.</title>
        <authorList>
            <person name="Nevoa J.C."/>
            <person name="Mendes M.T."/>
            <person name="da Silva M.V."/>
            <person name="Soares S.C."/>
            <person name="Oliveira C.J.F."/>
            <person name="Ribeiro J.M.C."/>
        </authorList>
    </citation>
    <scope>NUCLEOTIDE SEQUENCE</scope>
</reference>
<evidence type="ECO:0000256" key="1">
    <source>
        <dbReference type="SAM" id="SignalP"/>
    </source>
</evidence>
<feature type="chain" id="PRO_5012149383" evidence="1">
    <location>
        <begin position="27"/>
        <end position="141"/>
    </location>
</feature>
<organism evidence="2">
    <name type="scientific">Panstrongylus lignarius</name>
    <dbReference type="NCBI Taxonomy" id="156445"/>
    <lineage>
        <taxon>Eukaryota</taxon>
        <taxon>Metazoa</taxon>
        <taxon>Ecdysozoa</taxon>
        <taxon>Arthropoda</taxon>
        <taxon>Hexapoda</taxon>
        <taxon>Insecta</taxon>
        <taxon>Pterygota</taxon>
        <taxon>Neoptera</taxon>
        <taxon>Paraneoptera</taxon>
        <taxon>Hemiptera</taxon>
        <taxon>Heteroptera</taxon>
        <taxon>Panheteroptera</taxon>
        <taxon>Cimicomorpha</taxon>
        <taxon>Reduviidae</taxon>
        <taxon>Triatominae</taxon>
        <taxon>Panstrongylus</taxon>
    </lineage>
</organism>
<feature type="signal peptide" evidence="1">
    <location>
        <begin position="1"/>
        <end position="26"/>
    </location>
</feature>
<protein>
    <submittedName>
        <fullName evidence="2">Putative secreted protein</fullName>
    </submittedName>
</protein>
<evidence type="ECO:0000313" key="2">
    <source>
        <dbReference type="EMBL" id="JAW14033.1"/>
    </source>
</evidence>
<keyword evidence="1" id="KW-0732">Signal</keyword>
<proteinExistence type="predicted"/>
<dbReference type="AlphaFoldDB" id="A0A224Y0C6"/>
<dbReference type="EMBL" id="GFTR01002393">
    <property type="protein sequence ID" value="JAW14033.1"/>
    <property type="molecule type" value="Transcribed_RNA"/>
</dbReference>
<accession>A0A224Y0C6</accession>
<name>A0A224Y0C6_9HEMI</name>
<sequence>MPRGYRTHVKSLLPIVLFLVYLASNAQFSCRLHFPDRYADYLSWTFLLCNIRDSQPRLLLIVVFRRNRFLFYPHMVSYWFYLGTSGAIQGHEVNMVDTNPHRWMFNNFNRIGSKRQCEIAHIGLWCIQPVVQSTEYLRQLL</sequence>